<dbReference type="Pfam" id="PF08240">
    <property type="entry name" value="ADH_N"/>
    <property type="match status" value="1"/>
</dbReference>
<feature type="region of interest" description="N-terminal hotdog fold" evidence="6">
    <location>
        <begin position="2511"/>
        <end position="2633"/>
    </location>
</feature>
<dbReference type="SUPFAM" id="SSF52151">
    <property type="entry name" value="FabD/lysophospholipase-like"/>
    <property type="match status" value="2"/>
</dbReference>
<dbReference type="Pfam" id="PF16197">
    <property type="entry name" value="KAsynt_C_assoc"/>
    <property type="match status" value="1"/>
</dbReference>
<dbReference type="InterPro" id="IPR011032">
    <property type="entry name" value="GroES-like_sf"/>
</dbReference>
<evidence type="ECO:0000256" key="1">
    <source>
        <dbReference type="ARBA" id="ARBA00022450"/>
    </source>
</evidence>
<dbReference type="InterPro" id="IPR020841">
    <property type="entry name" value="PKS_Beta-ketoAc_synthase_dom"/>
</dbReference>
<dbReference type="InterPro" id="IPR018201">
    <property type="entry name" value="Ketoacyl_synth_AS"/>
</dbReference>
<dbReference type="InterPro" id="IPR001227">
    <property type="entry name" value="Ac_transferase_dom_sf"/>
</dbReference>
<keyword evidence="2" id="KW-0597">Phosphoprotein</keyword>
<dbReference type="PROSITE" id="PS00606">
    <property type="entry name" value="KS3_1"/>
    <property type="match status" value="2"/>
</dbReference>
<organism evidence="10 11">
    <name type="scientific">Amycolatopsis nalaikhensis</name>
    <dbReference type="NCBI Taxonomy" id="715472"/>
    <lineage>
        <taxon>Bacteria</taxon>
        <taxon>Bacillati</taxon>
        <taxon>Actinomycetota</taxon>
        <taxon>Actinomycetes</taxon>
        <taxon>Pseudonocardiales</taxon>
        <taxon>Pseudonocardiaceae</taxon>
        <taxon>Amycolatopsis</taxon>
    </lineage>
</organism>
<dbReference type="Gene3D" id="3.10.129.110">
    <property type="entry name" value="Polyketide synthase dehydratase"/>
    <property type="match status" value="2"/>
</dbReference>
<feature type="domain" description="PKS/mFAS DH" evidence="9">
    <location>
        <begin position="843"/>
        <end position="1107"/>
    </location>
</feature>
<dbReference type="CDD" id="cd00833">
    <property type="entry name" value="PKS"/>
    <property type="match status" value="2"/>
</dbReference>
<feature type="domain" description="Ketosynthase family 3 (KS3)" evidence="8">
    <location>
        <begin position="105"/>
        <end position="530"/>
    </location>
</feature>
<dbReference type="Pfam" id="PF21089">
    <property type="entry name" value="PKS_DH_N"/>
    <property type="match status" value="2"/>
</dbReference>
<dbReference type="Gene3D" id="3.40.50.11460">
    <property type="match status" value="1"/>
</dbReference>
<dbReference type="InterPro" id="IPR013968">
    <property type="entry name" value="PKS_KR"/>
</dbReference>
<dbReference type="InterPro" id="IPR016035">
    <property type="entry name" value="Acyl_Trfase/lysoPLipase"/>
</dbReference>
<dbReference type="SMART" id="SM00827">
    <property type="entry name" value="PKS_AT"/>
    <property type="match status" value="1"/>
</dbReference>
<dbReference type="PANTHER" id="PTHR43775">
    <property type="entry name" value="FATTY ACID SYNTHASE"/>
    <property type="match status" value="1"/>
</dbReference>
<dbReference type="InterPro" id="IPR006162">
    <property type="entry name" value="Ppantetheine_attach_site"/>
</dbReference>
<evidence type="ECO:0000256" key="3">
    <source>
        <dbReference type="ARBA" id="ARBA00022679"/>
    </source>
</evidence>
<dbReference type="InterPro" id="IPR036291">
    <property type="entry name" value="NAD(P)-bd_dom_sf"/>
</dbReference>
<dbReference type="InterPro" id="IPR049551">
    <property type="entry name" value="PKS_DH_C"/>
</dbReference>
<dbReference type="CDD" id="cd05195">
    <property type="entry name" value="enoyl_red"/>
    <property type="match status" value="1"/>
</dbReference>
<dbReference type="InterPro" id="IPR049552">
    <property type="entry name" value="PKS_DH_N"/>
</dbReference>
<dbReference type="SMART" id="SM00822">
    <property type="entry name" value="PKS_KR"/>
    <property type="match status" value="2"/>
</dbReference>
<dbReference type="SUPFAM" id="SSF53901">
    <property type="entry name" value="Thiolase-like"/>
    <property type="match status" value="2"/>
</dbReference>
<dbReference type="Pfam" id="PF08659">
    <property type="entry name" value="KR"/>
    <property type="match status" value="2"/>
</dbReference>
<keyword evidence="1" id="KW-0596">Phosphopantetheine</keyword>
<dbReference type="InterPro" id="IPR036736">
    <property type="entry name" value="ACP-like_sf"/>
</dbReference>
<dbReference type="InterPro" id="IPR042104">
    <property type="entry name" value="PKS_dehydratase_sf"/>
</dbReference>
<dbReference type="SMART" id="SM00826">
    <property type="entry name" value="PKS_DH"/>
    <property type="match status" value="2"/>
</dbReference>
<dbReference type="InterPro" id="IPR050091">
    <property type="entry name" value="PKS_NRPS_Biosynth_Enz"/>
</dbReference>
<dbReference type="Gene3D" id="3.30.70.3290">
    <property type="match status" value="2"/>
</dbReference>
<dbReference type="Gene3D" id="3.90.180.10">
    <property type="entry name" value="Medium-chain alcohol dehydrogenases, catalytic domain"/>
    <property type="match status" value="1"/>
</dbReference>
<dbReference type="InterPro" id="IPR014031">
    <property type="entry name" value="Ketoacyl_synth_C"/>
</dbReference>
<dbReference type="SUPFAM" id="SSF55048">
    <property type="entry name" value="Probable ACP-binding domain of malonyl-CoA ACP transacylase"/>
    <property type="match status" value="1"/>
</dbReference>
<dbReference type="Pfam" id="PF00698">
    <property type="entry name" value="Acyl_transf_1"/>
    <property type="match status" value="1"/>
</dbReference>
<feature type="domain" description="Carrier" evidence="7">
    <location>
        <begin position="3578"/>
        <end position="3653"/>
    </location>
</feature>
<feature type="region of interest" description="C-terminal hotdog fold" evidence="6">
    <location>
        <begin position="970"/>
        <end position="1107"/>
    </location>
</feature>
<dbReference type="PROSITE" id="PS00012">
    <property type="entry name" value="PHOSPHOPANTETHEINE"/>
    <property type="match status" value="1"/>
</dbReference>
<dbReference type="InterPro" id="IPR020843">
    <property type="entry name" value="ER"/>
</dbReference>
<dbReference type="InterPro" id="IPR032821">
    <property type="entry name" value="PKS_assoc"/>
</dbReference>
<dbReference type="SUPFAM" id="SSF51735">
    <property type="entry name" value="NAD(P)-binding Rossmann-fold domains"/>
    <property type="match status" value="5"/>
</dbReference>
<dbReference type="Gene3D" id="1.10.1200.10">
    <property type="entry name" value="ACP-like"/>
    <property type="match status" value="3"/>
</dbReference>
<dbReference type="InterPro" id="IPR013154">
    <property type="entry name" value="ADH-like_N"/>
</dbReference>
<dbReference type="Gene3D" id="3.40.50.720">
    <property type="entry name" value="NAD(P)-binding Rossmann-like Domain"/>
    <property type="match status" value="2"/>
</dbReference>
<dbReference type="Gene3D" id="3.40.366.10">
    <property type="entry name" value="Malonyl-Coenzyme A Acyl Carrier Protein, domain 2"/>
    <property type="match status" value="2"/>
</dbReference>
<dbReference type="SMART" id="SM00823">
    <property type="entry name" value="PKS_PP"/>
    <property type="match status" value="3"/>
</dbReference>
<dbReference type="InterPro" id="IPR014030">
    <property type="entry name" value="Ketoacyl_synth_N"/>
</dbReference>
<dbReference type="SUPFAM" id="SSF50129">
    <property type="entry name" value="GroES-like"/>
    <property type="match status" value="1"/>
</dbReference>
<dbReference type="Pfam" id="PF00550">
    <property type="entry name" value="PP-binding"/>
    <property type="match status" value="3"/>
</dbReference>
<dbReference type="Proteomes" id="UP001227101">
    <property type="component" value="Chromosome"/>
</dbReference>
<dbReference type="Pfam" id="PF02801">
    <property type="entry name" value="Ketoacyl-synt_C"/>
    <property type="match status" value="2"/>
</dbReference>
<feature type="domain" description="Carrier" evidence="7">
    <location>
        <begin position="14"/>
        <end position="89"/>
    </location>
</feature>
<sequence length="3729" mass="391098">MNPIRDLGDLSAYDRSRVLGEFVRTHLAAVLEEPPSDVHRSFLDLGLDSVAAVALHARLVEETGLSLPVTLAFDHPTPARLAAYLEERLLGGSAPAPVETSSFDGEPIAIVGMSCRFPGGASTPEEFWRLIADGTDATSEFPADRGWDLAALYDADADRPGTTYTRRGGFLPDAAEFDAAFFGINPREAVAMDPQQRLLLESSWHALEDAGIDPTGLRGSRTGVYVGAEAQDYGPRLEDADGAEGYLDIGTAGSVASGRIAYTLGLEGPAITVDTACSSSLVALHLAVQALRRGECGLALAAGVAVMSSPGGFLSFSRQRALSSDGRCRAFAADAGGTGWAEGVATVVVQPLSEARAQGRRVLAVVSGTAVNSDGASNGLTAPSGPAQQRVIEQALADAGLPAAEVDAVEAHGTATLLGDPIEANALQGVYGAGRPAERPLWLGSVKSNIGHTQAAAGLAGVVKMVLALREGTLPRTLHVDEPTPHVQWDGGGVQLLTEARPWPETGRPRRAGVSSFGMSGTNAHVILEAAPEEKPTELKGESSGPYLLPISAKTPAALKAQAAALDDYLDRYPLADLAVALGTTRAALKHRAVLVAADLATARAQLRALATGEDAPGLIRGRATDGGLAVLFPGDRPSDIDHPVFAEALAEARAHLDIQLDTPHPLAETFAAGVARYRLFEHWGVRADVVAGLGIGELAAAHVAGVLSLSDACALAGTIARGAGQDELRRLARALSFDPQRGPVLDVTTGDEVTAAELADAGHWARLAEPVQPEAGWLDRHGVRDVLELGPDPIEALATLFARGGEVDWRAVHGDRDVRHVRLPGYAFQRERFWLDATGPRGTLFETVLTHAAKDEITLTGRLSLGTHAWLGDHCVHGVVVLPGTAFLELAVQAGAQAGCRAVAELTLHAPLVLPEPGVTVQVTVGEPDDDGTRPFTVHSRQDGPWTHHASGTLAVAPVDAVEVPQPTEGALDISDVYPALADTGLGYGPAFRGLTAAWRTGDEVVAEVAVPDGVPGGFALHPALSDAALHALELFEGAFGQDGRAWLPFSWSGVTVHATGATRARVRLTRTGADTVALAVADLAGKPIAAVESLTLRPVSAISDDLFTTHWEPLTAAEATGTWATLGEPAHPDLPALLLSEIPDFVLSPVGANSPHAAASDVLGLLTSWLATPRTADSRLVVLTTGALAVGDEAVPGLAQATVPGLVRSAQDEETGRIVLVDTDGSAASRAALPAAVAAAVAAGETELALRDGVALVPRLGRAPSTEDTTTLDPDGTVLITGGTGVLGRLVARHLVRRHGIRHLVLVSRTGKAPDLGLDAEVDVVACDAADREALAAALDRIPRLTAVVHAAGVLDDGVLGSLTAERLAKVLTPKVDAALALHELTKDRPLDAFVLFSSSAALLGGAGQANYAAANTFLDALAQHRRATGLPALSLQWGLWEEASGLTARLGEADHARLRRSGIAPLPTDRALAMLDAALGAADPVVAPVILDYPALRAKDDVPPLLRGLVRATPKVAPVAETGPADLTDLVREHVAAVLGHSAPQAVELDQAFTELGFDSLTAVELRNRLGTALGKRLPATLVFDYPTPAALAAHLAEEAGTRVTAAVTTKVADEPIAIVGMGCRFPGGVTDPDGLWRLVADGTDAIGDFPADRGWDLDALYDPDPAAPGKMYVRNGGFLPDALEFDAGFFGISPREALAMDPQQRQLMEVTWEALENAGIDPSRLKGSRTGVFAGIMYHDHAARLREVPEELEGFLGNGSAASVLTGRIAYTLGLEGPAVSVDTACSSSLVSLHLAAQALRRGECTMALAGGVTVLSTPEVFVDFSRQRGLAPDGRCRAFSDDADGTGWAEGVGVLVLERLSDAQRNGHEILAVVRGSAVNQDGASNGMTAPNGPSQQRVITAALEDAGLSTADVDLVEAHGTGTALGDPIEVQALQATYGVGRTADRPLWLGSLKSNIGHAQAAAGVGGVIKAVQALRAGVLPKTLHAATPSSKIEWDGGGVELLREPRPWLSDRPRRAAVSSFGISGTNAHVILEQAPAVLNESFRTSEDLNESFKTRVVLPVVLSGRTPEALRDQAARLREHVLAHPDLSVADVGYSLATGRTAFAHRGAVVAADRDELLKGLADLASGGESAVTGSGSGDARVLMVFPGQGSQWVHMGLELAGHEPVFAERLRECDAALSEFVDWSVFDKLADEESLGQVDVVQPLLWAMMVSLAALWRSYGVEPAGVVGHSQGEIAAATVSGALSLSDGARVVALRAKALRALEGIGGMASVLVSAERAAELIAPWGEKLAVAAVNGPAQVIVSGDVSALDELAARCEKEGAHYRRIGVSYASHHPQVGQLADVILGDLAPVTPTSTGIPFYSTVSGRAIDTNALTGEYWLENLKNQVRFYPTVVKALQDGFTHVLEISPHPVLGAPLEEAAQGIPVLSTLRRGDGGPGRFRTSVAEFTVGQGSLDWTELYLKAGARQVPLPTYAFQHERYWLDARQGTQDVATVGLAPAGHGLLGAVMHAAGDGTVYLSGRLSLATQPWLADHALGDTPLLPGAAMVDMAVHAGDQIGCPHLEELTHHAPLLLPRTGSVVVQLMVTAPDDDGRCGLTLHSRPEEDGEWELHASGLLCREATERPQAPATWPPAGARRIDTTDAYHVLAGQGYAYGAMFQGLEAAWRDGDALYADVSLADSLEEDGFLLHPALLDAALHVISLANPGEDTAIPFAWQGVTVHASGARRLRVCLTGSADDTVAITAFDPAGTPVLDVRALVSRALPTQALSQLVNIRDSLFQVDWPEWTAESGSTVVVDKPAFGILDDTSGLRAWFAEAGCEPVLYRGWDEVAVTRETPDLVLWDTASLLRRPVGLDDGPELAETAGRLVEAVLLRLKRWLALPQSERTRLVVVCWGGPAVAGVAGLIRSMSTEFPDRLVLLDVRGKGAVDVPALMSVLATDENVVGLRDGVVCVPRLERTVSELAIPDGEAWSVASDGHGTLDGVGLVPSAAATAELGPGEVRIAVRAAGVNFRDVLISLGMYPDEGAMMGSEAAGVVLEVGSDVRSVEPGDAVMGLFTECSGFGSHAVTDARLVVPVPEGWSFEQAGAAPVVFLTAFYALHDLGRLAAGKRILIHTATGGVGMAALQLAQYWGAEVYTTAHPSKWPVLRTLGVPRERMANSRTADFEAEFLAATRGAGMDVVLNSLANEQTDASLRLLPRGGRFVDMGKTDVRDPDVVAKEHRGVKYRAFDLIEAGPDRIHDILTALHELFTARVLLPLPVKAWPMQQARRALRFVREARQIGKVVLTLPEEIDPDRPVLVTGGTGTLGGLLARHLVTEYGVRDLVLTSRRGLGAVGAAALRDELLDAGAESVAVVACDVADRDSLAALFEQTGPVGAVFHTAGVLDDGLSVNLTPEQVRRVLAPKVQAATYLHELTLDMGLSHFVLFSSAAGVLGDAGQANYAAANTYLDELAAARRALGLPALSLSWGLWADESGMTGHLDDVHHDRMAANGMRALSAGHALGLLDVALTSTHPHYVPISLNVGTQAEPIFRALVQPRRAQATTSAAAEDGLTERLSVLNAEQQLQLLEKLVAAQVNLVLGHAEEHAVDPDQPFTVQGFDSLTAVELRNRLNAQTGTHLPATLIYDHPTPRHITRLLHKMLAPEQEPLTADDEDKRRLQEVLANVPVSRIREIGLFDALLSLAEEPDGASLAAPAANVDDMDTDALIALAMEGSENS</sequence>
<dbReference type="SMART" id="SM00825">
    <property type="entry name" value="PKS_KS"/>
    <property type="match status" value="2"/>
</dbReference>
<dbReference type="Pfam" id="PF22621">
    <property type="entry name" value="CurL-like_PKS_C"/>
    <property type="match status" value="1"/>
</dbReference>
<dbReference type="Pfam" id="PF22953">
    <property type="entry name" value="SpnB_Rossmann"/>
    <property type="match status" value="1"/>
</dbReference>
<keyword evidence="4" id="KW-0511">Multifunctional enzyme</keyword>
<feature type="active site" description="Proton donor; for dehydratase activity" evidence="6">
    <location>
        <position position="1028"/>
    </location>
</feature>
<dbReference type="SMART" id="SM00829">
    <property type="entry name" value="PKS_ER"/>
    <property type="match status" value="1"/>
</dbReference>
<feature type="region of interest" description="C-terminal hotdog fold" evidence="6">
    <location>
        <begin position="2645"/>
        <end position="2779"/>
    </location>
</feature>
<dbReference type="PROSITE" id="PS52019">
    <property type="entry name" value="PKS_MFAS_DH"/>
    <property type="match status" value="2"/>
</dbReference>
<gene>
    <name evidence="10" type="ORF">QP939_05285</name>
</gene>
<evidence type="ECO:0000256" key="2">
    <source>
        <dbReference type="ARBA" id="ARBA00022553"/>
    </source>
</evidence>
<feature type="active site" description="Proton donor; for dehydratase activity" evidence="6">
    <location>
        <position position="2704"/>
    </location>
</feature>
<feature type="active site" description="Proton acceptor; for dehydratase activity" evidence="6">
    <location>
        <position position="2543"/>
    </location>
</feature>
<dbReference type="InterPro" id="IPR014043">
    <property type="entry name" value="Acyl_transferase_dom"/>
</dbReference>
<dbReference type="InterPro" id="IPR020806">
    <property type="entry name" value="PKS_PP-bd"/>
</dbReference>
<feature type="active site" description="Proton acceptor; for dehydratase activity" evidence="6">
    <location>
        <position position="875"/>
    </location>
</feature>
<dbReference type="CDD" id="cd08956">
    <property type="entry name" value="KR_3_FAS_SDR_x"/>
    <property type="match status" value="2"/>
</dbReference>
<feature type="region of interest" description="N-terminal hotdog fold" evidence="6">
    <location>
        <begin position="843"/>
        <end position="962"/>
    </location>
</feature>
<dbReference type="InterPro" id="IPR020807">
    <property type="entry name" value="PKS_DH"/>
</dbReference>
<keyword evidence="11" id="KW-1185">Reference proteome</keyword>
<dbReference type="InterPro" id="IPR009081">
    <property type="entry name" value="PP-bd_ACP"/>
</dbReference>
<accession>A0ABY8Y2T0</accession>
<evidence type="ECO:0000313" key="10">
    <source>
        <dbReference type="EMBL" id="WIV61932.1"/>
    </source>
</evidence>
<dbReference type="SMART" id="SM01294">
    <property type="entry name" value="PKS_PP_betabranch"/>
    <property type="match status" value="3"/>
</dbReference>
<dbReference type="SUPFAM" id="SSF47336">
    <property type="entry name" value="ACP-like"/>
    <property type="match status" value="3"/>
</dbReference>
<keyword evidence="5" id="KW-0012">Acyltransferase</keyword>
<reference evidence="10 11" key="1">
    <citation type="submission" date="2023-06" db="EMBL/GenBank/DDBJ databases">
        <authorList>
            <person name="Oyuntsetseg B."/>
            <person name="Kim S.B."/>
        </authorList>
    </citation>
    <scope>NUCLEOTIDE SEQUENCE [LARGE SCALE GENOMIC DNA]</scope>
    <source>
        <strain evidence="10 11">2-2</strain>
    </source>
</reference>
<evidence type="ECO:0000259" key="9">
    <source>
        <dbReference type="PROSITE" id="PS52019"/>
    </source>
</evidence>
<evidence type="ECO:0000256" key="5">
    <source>
        <dbReference type="ARBA" id="ARBA00023315"/>
    </source>
</evidence>
<dbReference type="InterPro" id="IPR057326">
    <property type="entry name" value="KR_dom"/>
</dbReference>
<feature type="domain" description="Carrier" evidence="7">
    <location>
        <begin position="1528"/>
        <end position="1603"/>
    </location>
</feature>
<evidence type="ECO:0000259" key="7">
    <source>
        <dbReference type="PROSITE" id="PS50075"/>
    </source>
</evidence>
<dbReference type="InterPro" id="IPR016036">
    <property type="entry name" value="Malonyl_transacylase_ACP-bd"/>
</dbReference>
<keyword evidence="3" id="KW-0808">Transferase</keyword>
<dbReference type="InterPro" id="IPR016039">
    <property type="entry name" value="Thiolase-like"/>
</dbReference>
<feature type="domain" description="PKS/mFAS DH" evidence="9">
    <location>
        <begin position="2511"/>
        <end position="2779"/>
    </location>
</feature>
<dbReference type="Pfam" id="PF00109">
    <property type="entry name" value="ketoacyl-synt"/>
    <property type="match status" value="2"/>
</dbReference>
<proteinExistence type="predicted"/>
<evidence type="ECO:0000256" key="4">
    <source>
        <dbReference type="ARBA" id="ARBA00023268"/>
    </source>
</evidence>
<name>A0ABY8Y2T0_9PSEU</name>
<protein>
    <submittedName>
        <fullName evidence="10">SDR family NAD(P)-dependent oxidoreductase</fullName>
    </submittedName>
</protein>
<evidence type="ECO:0000256" key="6">
    <source>
        <dbReference type="PROSITE-ProRule" id="PRU01363"/>
    </source>
</evidence>
<feature type="domain" description="Ketosynthase family 3 (KS3)" evidence="8">
    <location>
        <begin position="1617"/>
        <end position="2042"/>
    </location>
</feature>
<evidence type="ECO:0000313" key="11">
    <source>
        <dbReference type="Proteomes" id="UP001227101"/>
    </source>
</evidence>
<dbReference type="PROSITE" id="PS50075">
    <property type="entry name" value="CARRIER"/>
    <property type="match status" value="3"/>
</dbReference>
<dbReference type="Gene3D" id="3.40.47.10">
    <property type="match status" value="2"/>
</dbReference>
<dbReference type="RefSeq" id="WP_285459662.1">
    <property type="nucleotide sequence ID" value="NZ_CP127173.1"/>
</dbReference>
<evidence type="ECO:0000259" key="8">
    <source>
        <dbReference type="PROSITE" id="PS52004"/>
    </source>
</evidence>
<dbReference type="Pfam" id="PF14765">
    <property type="entry name" value="PS-DH"/>
    <property type="match status" value="2"/>
</dbReference>
<dbReference type="PANTHER" id="PTHR43775:SF51">
    <property type="entry name" value="INACTIVE PHENOLPHTHIOCEROL SYNTHESIS POLYKETIDE SYNTHASE TYPE I PKS1-RELATED"/>
    <property type="match status" value="1"/>
</dbReference>
<dbReference type="EMBL" id="CP127173">
    <property type="protein sequence ID" value="WIV61932.1"/>
    <property type="molecule type" value="Genomic_DNA"/>
</dbReference>
<dbReference type="Pfam" id="PF13602">
    <property type="entry name" value="ADH_zinc_N_2"/>
    <property type="match status" value="1"/>
</dbReference>
<dbReference type="InterPro" id="IPR055123">
    <property type="entry name" value="SpnB-like_Rossmann"/>
</dbReference>
<dbReference type="PROSITE" id="PS52004">
    <property type="entry name" value="KS3_2"/>
    <property type="match status" value="2"/>
</dbReference>
<dbReference type="InterPro" id="IPR049900">
    <property type="entry name" value="PKS_mFAS_DH"/>
</dbReference>